<dbReference type="Proteomes" id="UP000076998">
    <property type="component" value="Unassembled WGS sequence"/>
</dbReference>
<dbReference type="RefSeq" id="WP_064003368.1">
    <property type="nucleotide sequence ID" value="NZ_LSTV01000004.1"/>
</dbReference>
<sequence length="567" mass="59789">MTWWTEGMPWRSGRWSLELRGDELADIAIDGRVVLRSIRAVVRDADWDTADLVVDRVQTRDETLMLHVRSAGLGSSFTGVVRVEARQAQLRVILDLESAAAFATNRTGLVVLHPPTLAGTAVEVRHPDGTLTRSAFPREISPHQPVRDVAALTWQVNGATVDVAFDGDVFEMEDQRNWTDASFKTYSRPLDLPFPYRVSAGGRVRQSVEVSVAGKLAPAPPASDTITLRPGGAFPEILLGASSAPDPAPPVEPLGNGVLVELDLRTPSWRAALARAAGSAAPLDVRLTGIEDAAETDAAAAALRGLDVRRVGAFASAGGAAHVSDADTVAALRAALDRAGVTVPVVGGSRSHFTELNRERHRLPSDLDGVTTTVAPLFHATGTEQLVESLEMQRLVARQAVAAAGGVPVHLGPVALRPRFNNVATRPAPTSPATDLSEGYGAHLTGTADERQSAPELAAWTVASAAALAVPGVASLAYFEEWGPRGIRSSDGGDLPVAAAIRALGDGDGGELLWGDSPDGLVWAIGRRSSATTILAANLDRRPRSVTLEVAGDVRRVELEPGTFRAV</sequence>
<name>A0A177K9A4_9MICO</name>
<evidence type="ECO:0000313" key="4">
    <source>
        <dbReference type="Proteomes" id="UP000076998"/>
    </source>
</evidence>
<evidence type="ECO:0000313" key="3">
    <source>
        <dbReference type="EMBL" id="OAH49415.1"/>
    </source>
</evidence>
<reference evidence="3 4" key="1">
    <citation type="submission" date="2016-02" db="EMBL/GenBank/DDBJ databases">
        <authorList>
            <person name="Wen L."/>
            <person name="He K."/>
            <person name="Yang H."/>
        </authorList>
    </citation>
    <scope>NUCLEOTIDE SEQUENCE [LARGE SCALE GENOMIC DNA]</scope>
    <source>
        <strain evidence="3 4">CD11_3</strain>
    </source>
</reference>
<dbReference type="AlphaFoldDB" id="A0A177K9A4"/>
<evidence type="ECO:0000259" key="1">
    <source>
        <dbReference type="Pfam" id="PF25837"/>
    </source>
</evidence>
<dbReference type="Pfam" id="PF25838">
    <property type="entry name" value="Apionate_lact_M"/>
    <property type="match status" value="1"/>
</dbReference>
<dbReference type="Pfam" id="PF25837">
    <property type="entry name" value="Apionate_lact_N"/>
    <property type="match status" value="1"/>
</dbReference>
<feature type="domain" description="D-apionate lactonase TIM barrel" evidence="2">
    <location>
        <begin position="259"/>
        <end position="506"/>
    </location>
</feature>
<dbReference type="InterPro" id="IPR058787">
    <property type="entry name" value="ApnL_M"/>
</dbReference>
<dbReference type="OrthoDB" id="931854at2"/>
<dbReference type="InterPro" id="IPR058788">
    <property type="entry name" value="ApnL_N"/>
</dbReference>
<evidence type="ECO:0000259" key="2">
    <source>
        <dbReference type="Pfam" id="PF25838"/>
    </source>
</evidence>
<proteinExistence type="predicted"/>
<dbReference type="EMBL" id="LSTV01000004">
    <property type="protein sequence ID" value="OAH49415.1"/>
    <property type="molecule type" value="Genomic_DNA"/>
</dbReference>
<comment type="caution">
    <text evidence="3">The sequence shown here is derived from an EMBL/GenBank/DDBJ whole genome shotgun (WGS) entry which is preliminary data.</text>
</comment>
<protein>
    <submittedName>
        <fullName evidence="3">Uncharacterized protein</fullName>
    </submittedName>
</protein>
<gene>
    <name evidence="3" type="ORF">AYL44_11180</name>
</gene>
<accession>A0A177K9A4</accession>
<feature type="domain" description="D-apionate lactonase N-terminal" evidence="1">
    <location>
        <begin position="9"/>
        <end position="214"/>
    </location>
</feature>
<organism evidence="3 4">
    <name type="scientific">Microbacterium oleivorans</name>
    <dbReference type="NCBI Taxonomy" id="273677"/>
    <lineage>
        <taxon>Bacteria</taxon>
        <taxon>Bacillati</taxon>
        <taxon>Actinomycetota</taxon>
        <taxon>Actinomycetes</taxon>
        <taxon>Micrococcales</taxon>
        <taxon>Microbacteriaceae</taxon>
        <taxon>Microbacterium</taxon>
    </lineage>
</organism>